<evidence type="ECO:0000313" key="4">
    <source>
        <dbReference type="Proteomes" id="UP000325563"/>
    </source>
</evidence>
<protein>
    <submittedName>
        <fullName evidence="3">Transposase</fullName>
    </submittedName>
</protein>
<proteinExistence type="predicted"/>
<dbReference type="Pfam" id="PF13340">
    <property type="entry name" value="DUF4096"/>
    <property type="match status" value="1"/>
</dbReference>
<dbReference type="Proteomes" id="UP000325563">
    <property type="component" value="Chromosome"/>
</dbReference>
<evidence type="ECO:0000313" key="3">
    <source>
        <dbReference type="EMBL" id="QEV48920.1"/>
    </source>
</evidence>
<organism evidence="3 4">
    <name type="scientific">Streptomyces vinaceus</name>
    <dbReference type="NCBI Taxonomy" id="1960"/>
    <lineage>
        <taxon>Bacteria</taxon>
        <taxon>Bacillati</taxon>
        <taxon>Actinomycetota</taxon>
        <taxon>Actinomycetes</taxon>
        <taxon>Kitasatosporales</taxon>
        <taxon>Streptomycetaceae</taxon>
        <taxon>Streptomyces</taxon>
    </lineage>
</organism>
<sequence>MLVGRHRCDDSSVRDGVSNKPWIVDDELWARVEPLLPAWPERSPGPRPVDDRRCLQGTLFVLCTGSPRRARRASPTGPQRSGRLSMVKAGLVSGSP</sequence>
<evidence type="ECO:0000259" key="2">
    <source>
        <dbReference type="Pfam" id="PF13340"/>
    </source>
</evidence>
<dbReference type="InterPro" id="IPR025161">
    <property type="entry name" value="IS402-like_dom"/>
</dbReference>
<feature type="domain" description="Insertion element IS402-like" evidence="2">
    <location>
        <begin position="25"/>
        <end position="69"/>
    </location>
</feature>
<keyword evidence="4" id="KW-1185">Reference proteome</keyword>
<feature type="region of interest" description="Disordered" evidence="1">
    <location>
        <begin position="67"/>
        <end position="96"/>
    </location>
</feature>
<name>A0A5J6JDH7_STRVI</name>
<dbReference type="EMBL" id="CP023692">
    <property type="protein sequence ID" value="QEV48920.1"/>
    <property type="molecule type" value="Genomic_DNA"/>
</dbReference>
<dbReference type="KEGG" id="svn:CP980_31015"/>
<accession>A0A5J6JDH7</accession>
<dbReference type="AlphaFoldDB" id="A0A5J6JDH7"/>
<gene>
    <name evidence="3" type="ORF">CP980_31015</name>
</gene>
<reference evidence="3 4" key="1">
    <citation type="submission" date="2017-09" db="EMBL/GenBank/DDBJ databases">
        <authorList>
            <person name="Lee N."/>
            <person name="Cho B.-K."/>
        </authorList>
    </citation>
    <scope>NUCLEOTIDE SEQUENCE [LARGE SCALE GENOMIC DNA]</scope>
    <source>
        <strain evidence="3 4">ATCC 27476</strain>
    </source>
</reference>
<evidence type="ECO:0000256" key="1">
    <source>
        <dbReference type="SAM" id="MobiDB-lite"/>
    </source>
</evidence>